<gene>
    <name evidence="2" type="ORF">SAMN02745746_00447</name>
</gene>
<evidence type="ECO:0000256" key="1">
    <source>
        <dbReference type="SAM" id="Phobius"/>
    </source>
</evidence>
<keyword evidence="1" id="KW-0812">Transmembrane</keyword>
<keyword evidence="1" id="KW-1133">Transmembrane helix</keyword>
<evidence type="ECO:0000313" key="3">
    <source>
        <dbReference type="Proteomes" id="UP000192920"/>
    </source>
</evidence>
<sequence length="165" mass="17495">MQLHHPPRRHRAWPTTAVLAGIVAGSVATAAQLALWWLTSVPLLATLLRDARLTAAIAMGVSVLAPVPAWRGDVWLMATLIHFALSIAYAVPVSLLAGRRRAGVELLAGAGYGAIIYGVNLYGFTTLFPWFSASRGGVTLLAHLVFGSVLVGVCRWRARDSGTAA</sequence>
<evidence type="ECO:0008006" key="4">
    <source>
        <dbReference type="Google" id="ProtNLM"/>
    </source>
</evidence>
<feature type="transmembrane region" description="Helical" evidence="1">
    <location>
        <begin position="109"/>
        <end position="131"/>
    </location>
</feature>
<dbReference type="Proteomes" id="UP000192920">
    <property type="component" value="Unassembled WGS sequence"/>
</dbReference>
<accession>A0A1Y6BAC4</accession>
<protein>
    <recommendedName>
        <fullName evidence="4">Sodium:proline symporter</fullName>
    </recommendedName>
</protein>
<feature type="transmembrane region" description="Helical" evidence="1">
    <location>
        <begin position="75"/>
        <end position="97"/>
    </location>
</feature>
<organism evidence="2 3">
    <name type="scientific">Pseudogulbenkiania subflava DSM 22618</name>
    <dbReference type="NCBI Taxonomy" id="1123014"/>
    <lineage>
        <taxon>Bacteria</taxon>
        <taxon>Pseudomonadati</taxon>
        <taxon>Pseudomonadota</taxon>
        <taxon>Betaproteobacteria</taxon>
        <taxon>Neisseriales</taxon>
        <taxon>Chromobacteriaceae</taxon>
        <taxon>Pseudogulbenkiania</taxon>
    </lineage>
</organism>
<dbReference type="STRING" id="1123014.SAMN02745746_00447"/>
<dbReference type="RefSeq" id="WP_085274812.1">
    <property type="nucleotide sequence ID" value="NZ_FXAG01000002.1"/>
</dbReference>
<keyword evidence="1" id="KW-0472">Membrane</keyword>
<feature type="transmembrane region" description="Helical" evidence="1">
    <location>
        <begin position="137"/>
        <end position="156"/>
    </location>
</feature>
<reference evidence="3" key="1">
    <citation type="submission" date="2017-04" db="EMBL/GenBank/DDBJ databases">
        <authorList>
            <person name="Varghese N."/>
            <person name="Submissions S."/>
        </authorList>
    </citation>
    <scope>NUCLEOTIDE SEQUENCE [LARGE SCALE GENOMIC DNA]</scope>
    <source>
        <strain evidence="3">DSM 22618</strain>
    </source>
</reference>
<name>A0A1Y6BAC4_9NEIS</name>
<dbReference type="EMBL" id="FXAG01000002">
    <property type="protein sequence ID" value="SME97575.1"/>
    <property type="molecule type" value="Genomic_DNA"/>
</dbReference>
<dbReference type="AlphaFoldDB" id="A0A1Y6BAC4"/>
<proteinExistence type="predicted"/>
<evidence type="ECO:0000313" key="2">
    <source>
        <dbReference type="EMBL" id="SME97575.1"/>
    </source>
</evidence>
<feature type="transmembrane region" description="Helical" evidence="1">
    <location>
        <begin position="12"/>
        <end position="39"/>
    </location>
</feature>
<keyword evidence="3" id="KW-1185">Reference proteome</keyword>